<evidence type="ECO:0000256" key="5">
    <source>
        <dbReference type="ARBA" id="ARBA00022840"/>
    </source>
</evidence>
<keyword evidence="4" id="KW-0547">Nucleotide-binding</keyword>
<dbReference type="FunFam" id="3.30.930.10:FF:000026">
    <property type="entry name" value="Seryl-tRNA synthetase, cytoplasmic"/>
    <property type="match status" value="1"/>
</dbReference>
<dbReference type="Gene3D" id="3.30.930.10">
    <property type="entry name" value="Bira Bifunctional Protein, Domain 2"/>
    <property type="match status" value="1"/>
</dbReference>
<dbReference type="GO" id="GO:0004828">
    <property type="term" value="F:serine-tRNA ligase activity"/>
    <property type="evidence" value="ECO:0007669"/>
    <property type="project" value="UniProtKB-EC"/>
</dbReference>
<dbReference type="EMBL" id="KV918919">
    <property type="protein sequence ID" value="OSX75080.1"/>
    <property type="molecule type" value="Genomic_DNA"/>
</dbReference>
<feature type="domain" description="Aminoacyl-transfer RNA synthetases class-II family profile" evidence="11">
    <location>
        <begin position="187"/>
        <end position="418"/>
    </location>
</feature>
<evidence type="ECO:0000256" key="1">
    <source>
        <dbReference type="ARBA" id="ARBA00010728"/>
    </source>
</evidence>
<protein>
    <recommendedName>
        <fullName evidence="2">serine--tRNA ligase</fullName>
        <ecNumber evidence="2">6.1.1.11</ecNumber>
    </recommendedName>
    <alternativeName>
        <fullName evidence="8">Seryl-tRNA synthetase</fullName>
    </alternativeName>
</protein>
<evidence type="ECO:0000256" key="3">
    <source>
        <dbReference type="ARBA" id="ARBA00022598"/>
    </source>
</evidence>
<organism evidence="12 13">
    <name type="scientific">Porphyra umbilicalis</name>
    <name type="common">Purple laver</name>
    <name type="synonym">Red alga</name>
    <dbReference type="NCBI Taxonomy" id="2786"/>
    <lineage>
        <taxon>Eukaryota</taxon>
        <taxon>Rhodophyta</taxon>
        <taxon>Bangiophyceae</taxon>
        <taxon>Bangiales</taxon>
        <taxon>Bangiaceae</taxon>
        <taxon>Porphyra</taxon>
    </lineage>
</organism>
<feature type="binding site" evidence="10">
    <location>
        <begin position="356"/>
        <end position="359"/>
    </location>
    <ligand>
        <name>ATP</name>
        <dbReference type="ChEBI" id="CHEBI:30616"/>
    </ligand>
</feature>
<feature type="site" description="Important for serine binding" evidence="9">
    <location>
        <position position="394"/>
    </location>
</feature>
<evidence type="ECO:0000313" key="13">
    <source>
        <dbReference type="Proteomes" id="UP000218209"/>
    </source>
</evidence>
<feature type="binding site" evidence="9">
    <location>
        <position position="290"/>
    </location>
    <ligand>
        <name>L-serine</name>
        <dbReference type="ChEBI" id="CHEBI:33384"/>
    </ligand>
</feature>
<gene>
    <name evidence="12" type="ORF">BU14_0256s0033</name>
</gene>
<dbReference type="PROSITE" id="PS50862">
    <property type="entry name" value="AA_TRNA_LIGASE_II"/>
    <property type="match status" value="1"/>
</dbReference>
<dbReference type="InterPro" id="IPR002314">
    <property type="entry name" value="aa-tRNA-synt_IIb"/>
</dbReference>
<dbReference type="InterPro" id="IPR006195">
    <property type="entry name" value="aa-tRNA-synth_II"/>
</dbReference>
<dbReference type="EC" id="6.1.1.11" evidence="2"/>
<evidence type="ECO:0000256" key="2">
    <source>
        <dbReference type="ARBA" id="ARBA00012840"/>
    </source>
</evidence>
<keyword evidence="7" id="KW-0030">Aminoacyl-tRNA synthetase</keyword>
<feature type="binding site" evidence="9">
    <location>
        <position position="236"/>
    </location>
    <ligand>
        <name>L-serine</name>
        <dbReference type="ChEBI" id="CHEBI:33384"/>
    </ligand>
</feature>
<evidence type="ECO:0000256" key="10">
    <source>
        <dbReference type="PIRSR" id="PIRSR001529-2"/>
    </source>
</evidence>
<proteinExistence type="inferred from homology"/>
<evidence type="ECO:0000313" key="12">
    <source>
        <dbReference type="EMBL" id="OSX75080.1"/>
    </source>
</evidence>
<dbReference type="InterPro" id="IPR045864">
    <property type="entry name" value="aa-tRNA-synth_II/BPL/LPL"/>
</dbReference>
<evidence type="ECO:0000259" key="11">
    <source>
        <dbReference type="PROSITE" id="PS50862"/>
    </source>
</evidence>
<feature type="binding site" evidence="9">
    <location>
        <position position="392"/>
    </location>
    <ligand>
        <name>L-serine</name>
        <dbReference type="ChEBI" id="CHEBI:33384"/>
    </ligand>
</feature>
<evidence type="ECO:0000256" key="8">
    <source>
        <dbReference type="ARBA" id="ARBA00031113"/>
    </source>
</evidence>
<feature type="binding site" evidence="9">
    <location>
        <position position="267"/>
    </location>
    <ligand>
        <name>L-serine</name>
        <dbReference type="ChEBI" id="CHEBI:33384"/>
    </ligand>
</feature>
<evidence type="ECO:0000256" key="6">
    <source>
        <dbReference type="ARBA" id="ARBA00022917"/>
    </source>
</evidence>
<dbReference type="CDD" id="cd00770">
    <property type="entry name" value="SerRS_core"/>
    <property type="match status" value="1"/>
</dbReference>
<name>A0A1X6P2W4_PORUM</name>
<dbReference type="SUPFAM" id="SSF46589">
    <property type="entry name" value="tRNA-binding arm"/>
    <property type="match status" value="1"/>
</dbReference>
<dbReference type="InterPro" id="IPR010978">
    <property type="entry name" value="tRNA-bd_arm"/>
</dbReference>
<dbReference type="SUPFAM" id="SSF55681">
    <property type="entry name" value="Class II aaRS and biotin synthetases"/>
    <property type="match status" value="1"/>
</dbReference>
<dbReference type="PIRSF" id="PIRSF001529">
    <property type="entry name" value="Ser-tRNA-synth_IIa"/>
    <property type="match status" value="1"/>
</dbReference>
<dbReference type="GO" id="GO:0005524">
    <property type="term" value="F:ATP binding"/>
    <property type="evidence" value="ECO:0007669"/>
    <property type="project" value="UniProtKB-KW"/>
</dbReference>
<dbReference type="AlphaFoldDB" id="A0A1X6P2W4"/>
<keyword evidence="3" id="KW-0436">Ligase</keyword>
<keyword evidence="13" id="KW-1185">Reference proteome</keyword>
<dbReference type="Pfam" id="PF02403">
    <property type="entry name" value="Seryl_tRNA_N"/>
    <property type="match status" value="1"/>
</dbReference>
<evidence type="ECO:0000256" key="7">
    <source>
        <dbReference type="ARBA" id="ARBA00023146"/>
    </source>
</evidence>
<accession>A0A1X6P2W4</accession>
<evidence type="ECO:0000256" key="9">
    <source>
        <dbReference type="PIRSR" id="PIRSR001529-1"/>
    </source>
</evidence>
<keyword evidence="5 10" id="KW-0067">ATP-binding</keyword>
<keyword evidence="6" id="KW-0648">Protein biosynthesis</keyword>
<dbReference type="Pfam" id="PF00587">
    <property type="entry name" value="tRNA-synt_2b"/>
    <property type="match status" value="1"/>
</dbReference>
<dbReference type="InterPro" id="IPR033729">
    <property type="entry name" value="SerRS_core"/>
</dbReference>
<feature type="binding site" evidence="10">
    <location>
        <begin position="267"/>
        <end position="269"/>
    </location>
    <ligand>
        <name>ATP</name>
        <dbReference type="ChEBI" id="CHEBI:30616"/>
    </ligand>
</feature>
<sequence>MLDINLFRTEKGGNPELVRESQRRRFEKEEVVNEVIAADGEWRRAQYKLDEERKALNALQKRIKGLFKAKEDASGLLAEKGTIEARIAAASAVVGEKEAARDTLLGGIGNLVADSAPVDNSEDNNSVERTWGEAGEAPGKRRNHVDLLHMIGGVEYKRGTAVAGNRGYFLKGPGARLNMALATYGVQFLAARGFTAMQTPYFMEKGEMAKCAQLEDFDEQLYKVSGDGDDKYLVATSEQPMCAYHAAENVDPRDLPTRYASFSTCFRKETGSHGRDTLGIFRVHQFDKVEQFVVTTPDGDESWAEMERLITNSEEFYQGLGLPYRVVGIVSGKLNKAAAKKYDLEGWYPSSGEYRELVSCSNCTDYQARRLGTRFGHKKAGERDPRFVHMLNSTLCATTRVLCCILENYQTDDGVTVPEPLRPLVGADFFPFTRPAPKV</sequence>
<dbReference type="OrthoDB" id="10264585at2759"/>
<dbReference type="NCBIfam" id="TIGR00414">
    <property type="entry name" value="serS"/>
    <property type="match status" value="1"/>
</dbReference>
<dbReference type="PANTHER" id="PTHR11778">
    <property type="entry name" value="SERYL-TRNA SYNTHETASE"/>
    <property type="match status" value="1"/>
</dbReference>
<feature type="binding site" evidence="10">
    <location>
        <begin position="283"/>
        <end position="286"/>
    </location>
    <ligand>
        <name>ATP</name>
        <dbReference type="ChEBI" id="CHEBI:30616"/>
    </ligand>
</feature>
<dbReference type="Proteomes" id="UP000218209">
    <property type="component" value="Unassembled WGS sequence"/>
</dbReference>
<dbReference type="Gene3D" id="1.10.287.40">
    <property type="entry name" value="Serine-tRNA synthetase, tRNA binding domain"/>
    <property type="match status" value="1"/>
</dbReference>
<dbReference type="GO" id="GO:0006434">
    <property type="term" value="P:seryl-tRNA aminoacylation"/>
    <property type="evidence" value="ECO:0007669"/>
    <property type="project" value="InterPro"/>
</dbReference>
<evidence type="ECO:0000256" key="4">
    <source>
        <dbReference type="ARBA" id="ARBA00022741"/>
    </source>
</evidence>
<reference evidence="12 13" key="1">
    <citation type="submission" date="2017-03" db="EMBL/GenBank/DDBJ databases">
        <title>WGS assembly of Porphyra umbilicalis.</title>
        <authorList>
            <person name="Brawley S.H."/>
            <person name="Blouin N.A."/>
            <person name="Ficko-Blean E."/>
            <person name="Wheeler G.L."/>
            <person name="Lohr M."/>
            <person name="Goodson H.V."/>
            <person name="Jenkins J.W."/>
            <person name="Blaby-Haas C.E."/>
            <person name="Helliwell K.E."/>
            <person name="Chan C."/>
            <person name="Marriage T."/>
            <person name="Bhattacharya D."/>
            <person name="Klein A.S."/>
            <person name="Badis Y."/>
            <person name="Brodie J."/>
            <person name="Cao Y."/>
            <person name="Collen J."/>
            <person name="Dittami S.M."/>
            <person name="Gachon C.M."/>
            <person name="Green B.R."/>
            <person name="Karpowicz S."/>
            <person name="Kim J.W."/>
            <person name="Kudahl U."/>
            <person name="Lin S."/>
            <person name="Michel G."/>
            <person name="Mittag M."/>
            <person name="Olson B.J."/>
            <person name="Pangilinan J."/>
            <person name="Peng Y."/>
            <person name="Qiu H."/>
            <person name="Shu S."/>
            <person name="Singer J.T."/>
            <person name="Smith A.G."/>
            <person name="Sprecher B.N."/>
            <person name="Wagner V."/>
            <person name="Wang W."/>
            <person name="Wang Z.-Y."/>
            <person name="Yan J."/>
            <person name="Yarish C."/>
            <person name="Zoeuner-Riek S."/>
            <person name="Zhuang Y."/>
            <person name="Zou Y."/>
            <person name="Lindquist E.A."/>
            <person name="Grimwood J."/>
            <person name="Barry K."/>
            <person name="Rokhsar D.S."/>
            <person name="Schmutz J."/>
            <person name="Stiller J.W."/>
            <person name="Grossman A.R."/>
            <person name="Prochnik S.E."/>
        </authorList>
    </citation>
    <scope>NUCLEOTIDE SEQUENCE [LARGE SCALE GENOMIC DNA]</scope>
    <source>
        <strain evidence="12">4086291</strain>
    </source>
</reference>
<dbReference type="InterPro" id="IPR015866">
    <property type="entry name" value="Ser-tRNA-synth_1_N"/>
</dbReference>
<comment type="similarity">
    <text evidence="1">Belongs to the class-II aminoacyl-tRNA synthetase family. Type-1 seryl-tRNA synthetase subfamily.</text>
</comment>
<dbReference type="InterPro" id="IPR002317">
    <property type="entry name" value="Ser-tRNA-ligase_type_1"/>
</dbReference>
<dbReference type="InterPro" id="IPR042103">
    <property type="entry name" value="SerRS_1_N_sf"/>
</dbReference>
<dbReference type="PRINTS" id="PR00981">
    <property type="entry name" value="TRNASYNTHSER"/>
</dbReference>